<sequence length="115" mass="12710">MTSAENIHPDMVIRARVKLLGVDRLPHQERTDAYRLLIRVDPRYLTHLVRSLLLWCDKGGPAPALRATLLTEAIAAAHRVPPTDPDRARLLRAALDAHEAQSSAADARTHLPTDG</sequence>
<evidence type="ECO:0000313" key="2">
    <source>
        <dbReference type="EMBL" id="SEK22027.1"/>
    </source>
</evidence>
<gene>
    <name evidence="2" type="ORF">SAMN05414137_101130</name>
</gene>
<dbReference type="EMBL" id="FOAZ01000001">
    <property type="protein sequence ID" value="SEK22027.1"/>
    <property type="molecule type" value="Genomic_DNA"/>
</dbReference>
<protein>
    <submittedName>
        <fullName evidence="2">Uncharacterized protein</fullName>
    </submittedName>
</protein>
<name>A0A1H7F9L2_STRJI</name>
<proteinExistence type="predicted"/>
<dbReference type="RefSeq" id="WP_143094113.1">
    <property type="nucleotide sequence ID" value="NZ_BBPN01000002.1"/>
</dbReference>
<accession>A0A1H7F9L2</accession>
<feature type="region of interest" description="Disordered" evidence="1">
    <location>
        <begin position="96"/>
        <end position="115"/>
    </location>
</feature>
<evidence type="ECO:0000313" key="3">
    <source>
        <dbReference type="Proteomes" id="UP000183015"/>
    </source>
</evidence>
<evidence type="ECO:0000256" key="1">
    <source>
        <dbReference type="SAM" id="MobiDB-lite"/>
    </source>
</evidence>
<organism evidence="2 3">
    <name type="scientific">Streptacidiphilus jiangxiensis</name>
    <dbReference type="NCBI Taxonomy" id="235985"/>
    <lineage>
        <taxon>Bacteria</taxon>
        <taxon>Bacillati</taxon>
        <taxon>Actinomycetota</taxon>
        <taxon>Actinomycetes</taxon>
        <taxon>Kitasatosporales</taxon>
        <taxon>Streptomycetaceae</taxon>
        <taxon>Streptacidiphilus</taxon>
    </lineage>
</organism>
<dbReference type="AlphaFoldDB" id="A0A1H7F9L2"/>
<keyword evidence="3" id="KW-1185">Reference proteome</keyword>
<dbReference type="Proteomes" id="UP000183015">
    <property type="component" value="Unassembled WGS sequence"/>
</dbReference>
<dbReference type="OrthoDB" id="4334520at2"/>
<reference evidence="3" key="1">
    <citation type="submission" date="2016-10" db="EMBL/GenBank/DDBJ databases">
        <authorList>
            <person name="Varghese N."/>
        </authorList>
    </citation>
    <scope>NUCLEOTIDE SEQUENCE [LARGE SCALE GENOMIC DNA]</scope>
    <source>
        <strain evidence="3">DSM 45096 / BCRC 16803 / CGMCC 4.1857 / CIP 109030 / JCM 12277 / KCTC 19219 / NBRC 100920 / 33214</strain>
    </source>
</reference>